<dbReference type="EMBL" id="CAXAMN010028473">
    <property type="protein sequence ID" value="CAK9116684.1"/>
    <property type="molecule type" value="Genomic_DNA"/>
</dbReference>
<evidence type="ECO:0000313" key="2">
    <source>
        <dbReference type="Proteomes" id="UP001642484"/>
    </source>
</evidence>
<gene>
    <name evidence="1" type="ORF">CCMP2556_LOCUS54195</name>
</gene>
<proteinExistence type="predicted"/>
<protein>
    <submittedName>
        <fullName evidence="1">Uncharacterized protein</fullName>
    </submittedName>
</protein>
<comment type="caution">
    <text evidence="1">The sequence shown here is derived from an EMBL/GenBank/DDBJ whole genome shotgun (WGS) entry which is preliminary data.</text>
</comment>
<reference evidence="1 2" key="1">
    <citation type="submission" date="2024-02" db="EMBL/GenBank/DDBJ databases">
        <authorList>
            <person name="Chen Y."/>
            <person name="Shah S."/>
            <person name="Dougan E. K."/>
            <person name="Thang M."/>
            <person name="Chan C."/>
        </authorList>
    </citation>
    <scope>NUCLEOTIDE SEQUENCE [LARGE SCALE GENOMIC DNA]</scope>
</reference>
<sequence length="203" mass="23431">MDVKMEEKFKPEKVEDENKPAPEITAREMVWAAFQRVTQDENLGEWLNRRSGLQKTLTQRTYVPFCYLFVFSRDSIGQETAEKQTPSALEFLGQFGKAIENLKRSSGKPLPLSQSLSACIADYNRLTVQRKYKVDTWKRKIIYNLLKCPQDLIMLLASHYDRHRHTSSGEAWWSFSALHVSQCVTHGIVRTLSVCKSTARLQT</sequence>
<evidence type="ECO:0000313" key="1">
    <source>
        <dbReference type="EMBL" id="CAK9116684.1"/>
    </source>
</evidence>
<keyword evidence="2" id="KW-1185">Reference proteome</keyword>
<name>A0ABP0SWU2_9DINO</name>
<dbReference type="Proteomes" id="UP001642484">
    <property type="component" value="Unassembled WGS sequence"/>
</dbReference>
<organism evidence="1 2">
    <name type="scientific">Durusdinium trenchii</name>
    <dbReference type="NCBI Taxonomy" id="1381693"/>
    <lineage>
        <taxon>Eukaryota</taxon>
        <taxon>Sar</taxon>
        <taxon>Alveolata</taxon>
        <taxon>Dinophyceae</taxon>
        <taxon>Suessiales</taxon>
        <taxon>Symbiodiniaceae</taxon>
        <taxon>Durusdinium</taxon>
    </lineage>
</organism>
<accession>A0ABP0SWU2</accession>